<comment type="function">
    <text evidence="1">VSG forms a coat on the surface of the parasite. The trypanosome evades the immune response of the host by expressing a series of antigenically distinct VSGs from an estimated 1000 VSG genes.</text>
</comment>
<dbReference type="EMBL" id="CZPT02000158">
    <property type="protein sequence ID" value="SCU64785.1"/>
    <property type="molecule type" value="Genomic_DNA"/>
</dbReference>
<evidence type="ECO:0000259" key="10">
    <source>
        <dbReference type="Pfam" id="PF13206"/>
    </source>
</evidence>
<comment type="subcellular location">
    <subcellularLocation>
        <location evidence="2">Cell membrane</location>
        <topology evidence="2">Lipid-anchor</topology>
        <topology evidence="2">GPI-anchor</topology>
    </subcellularLocation>
</comment>
<comment type="caution">
    <text evidence="11">The sequence shown here is derived from an EMBL/GenBank/DDBJ whole genome shotgun (WGS) entry which is preliminary data.</text>
</comment>
<evidence type="ECO:0000256" key="3">
    <source>
        <dbReference type="ARBA" id="ARBA00022475"/>
    </source>
</evidence>
<evidence type="ECO:0000313" key="11">
    <source>
        <dbReference type="EMBL" id="SCU64785.1"/>
    </source>
</evidence>
<dbReference type="GO" id="GO:0098552">
    <property type="term" value="C:side of membrane"/>
    <property type="evidence" value="ECO:0007669"/>
    <property type="project" value="UniProtKB-KW"/>
</dbReference>
<gene>
    <name evidence="11" type="ORF">TEOVI_000681600</name>
</gene>
<dbReference type="GeneID" id="92380750"/>
<evidence type="ECO:0000256" key="2">
    <source>
        <dbReference type="ARBA" id="ARBA00004609"/>
    </source>
</evidence>
<dbReference type="InterPro" id="IPR025932">
    <property type="entry name" value="Trypano_VSG_B_N_dom"/>
</dbReference>
<dbReference type="RefSeq" id="XP_067076486.1">
    <property type="nucleotide sequence ID" value="XM_067220385.1"/>
</dbReference>
<organism evidence="11 12">
    <name type="scientific">Trypanosoma equiperdum</name>
    <dbReference type="NCBI Taxonomy" id="5694"/>
    <lineage>
        <taxon>Eukaryota</taxon>
        <taxon>Discoba</taxon>
        <taxon>Euglenozoa</taxon>
        <taxon>Kinetoplastea</taxon>
        <taxon>Metakinetoplastina</taxon>
        <taxon>Trypanosomatida</taxon>
        <taxon>Trypanosomatidae</taxon>
        <taxon>Trypanosoma</taxon>
    </lineage>
</organism>
<protein>
    <submittedName>
        <fullName evidence="11">Trypanosomal VSG domain containing protein, putative</fullName>
    </submittedName>
</protein>
<evidence type="ECO:0000313" key="12">
    <source>
        <dbReference type="Proteomes" id="UP000195570"/>
    </source>
</evidence>
<keyword evidence="4" id="KW-0336">GPI-anchor</keyword>
<feature type="domain" description="Trypanosome variant surface glycoprotein B-type N-terminal" evidence="10">
    <location>
        <begin position="7"/>
        <end position="110"/>
    </location>
</feature>
<feature type="coiled-coil region" evidence="9">
    <location>
        <begin position="88"/>
        <end position="115"/>
    </location>
</feature>
<keyword evidence="8" id="KW-0449">Lipoprotein</keyword>
<keyword evidence="7" id="KW-0325">Glycoprotein</keyword>
<reference evidence="11" key="1">
    <citation type="submission" date="2016-09" db="EMBL/GenBank/DDBJ databases">
        <authorList>
            <person name="Hebert L."/>
            <person name="Moumen B."/>
        </authorList>
    </citation>
    <scope>NUCLEOTIDE SEQUENCE [LARGE SCALE GENOMIC DNA]</scope>
    <source>
        <strain evidence="11">OVI</strain>
    </source>
</reference>
<evidence type="ECO:0000256" key="8">
    <source>
        <dbReference type="ARBA" id="ARBA00023288"/>
    </source>
</evidence>
<dbReference type="Proteomes" id="UP000195570">
    <property type="component" value="Unassembled WGS sequence"/>
</dbReference>
<dbReference type="VEuPathDB" id="TriTrypDB:TEOVI_000681600"/>
<evidence type="ECO:0000256" key="5">
    <source>
        <dbReference type="ARBA" id="ARBA00022729"/>
    </source>
</evidence>
<evidence type="ECO:0000256" key="4">
    <source>
        <dbReference type="ARBA" id="ARBA00022622"/>
    </source>
</evidence>
<name>A0A1G4HZL2_TRYEQ</name>
<keyword evidence="9" id="KW-0175">Coiled coil</keyword>
<dbReference type="GO" id="GO:0005886">
    <property type="term" value="C:plasma membrane"/>
    <property type="evidence" value="ECO:0007669"/>
    <property type="project" value="UniProtKB-SubCell"/>
</dbReference>
<keyword evidence="5" id="KW-0732">Signal</keyword>
<keyword evidence="6" id="KW-0472">Membrane</keyword>
<sequence length="135" mass="14168">MPNVPKNGRKSSAVLNNRLAIFYKAVNNAKATGGAVKHVLGQPTGTGTGGCTGQDASGSNAGRCVKYNDNSIIKNTPEIERQVNLRKAAAAYDNRRAVEIKLAALEAEIRLLNATATALLWAPKAFASHANGPNL</sequence>
<keyword evidence="3" id="KW-1003">Cell membrane</keyword>
<dbReference type="AlphaFoldDB" id="A0A1G4HZL2"/>
<accession>A0A1G4HZL2</accession>
<evidence type="ECO:0000256" key="7">
    <source>
        <dbReference type="ARBA" id="ARBA00023180"/>
    </source>
</evidence>
<proteinExistence type="predicted"/>
<evidence type="ECO:0000256" key="1">
    <source>
        <dbReference type="ARBA" id="ARBA00002523"/>
    </source>
</evidence>
<dbReference type="Pfam" id="PF13206">
    <property type="entry name" value="VSG_B"/>
    <property type="match status" value="1"/>
</dbReference>
<keyword evidence="12" id="KW-1185">Reference proteome</keyword>
<evidence type="ECO:0000256" key="6">
    <source>
        <dbReference type="ARBA" id="ARBA00023136"/>
    </source>
</evidence>
<evidence type="ECO:0000256" key="9">
    <source>
        <dbReference type="SAM" id="Coils"/>
    </source>
</evidence>